<dbReference type="Proteomes" id="UP000220900">
    <property type="component" value="Unassembled WGS sequence"/>
</dbReference>
<sequence>MKKELMELVENYVNWIGVQFEDNVDFVGDDYIDSIEDMFEEAKIPYIEDEISQVMEKIIQLLKQKYGEDNIHYGAPEHTISHNDQLKTIYNQLVITK</sequence>
<evidence type="ECO:0000313" key="2">
    <source>
        <dbReference type="Proteomes" id="UP000220900"/>
    </source>
</evidence>
<name>A0A2A8LI14_BACCE</name>
<organism evidence="1 2">
    <name type="scientific">Bacillus cereus</name>
    <dbReference type="NCBI Taxonomy" id="1396"/>
    <lineage>
        <taxon>Bacteria</taxon>
        <taxon>Bacillati</taxon>
        <taxon>Bacillota</taxon>
        <taxon>Bacilli</taxon>
        <taxon>Bacillales</taxon>
        <taxon>Bacillaceae</taxon>
        <taxon>Bacillus</taxon>
        <taxon>Bacillus cereus group</taxon>
    </lineage>
</organism>
<comment type="caution">
    <text evidence="1">The sequence shown here is derived from an EMBL/GenBank/DDBJ whole genome shotgun (WGS) entry which is preliminary data.</text>
</comment>
<dbReference type="EMBL" id="NTZF01000035">
    <property type="protein sequence ID" value="PES90482.1"/>
    <property type="molecule type" value="Genomic_DNA"/>
</dbReference>
<accession>A0A2A8LI14</accession>
<evidence type="ECO:0000313" key="1">
    <source>
        <dbReference type="EMBL" id="PES90482.1"/>
    </source>
</evidence>
<proteinExistence type="predicted"/>
<dbReference type="RefSeq" id="WP_098269517.1">
    <property type="nucleotide sequence ID" value="NZ_NTZF01000035.1"/>
</dbReference>
<protein>
    <submittedName>
        <fullName evidence="1">Uncharacterized protein</fullName>
    </submittedName>
</protein>
<reference evidence="1 2" key="1">
    <citation type="submission" date="2017-09" db="EMBL/GenBank/DDBJ databases">
        <title>Large-scale bioinformatics analysis of Bacillus genomes uncovers conserved roles of natural products in bacterial physiology.</title>
        <authorList>
            <consortium name="Agbiome Team Llc"/>
            <person name="Bleich R.M."/>
            <person name="Grubbs K.J."/>
            <person name="Santa Maria K.C."/>
            <person name="Allen S.E."/>
            <person name="Farag S."/>
            <person name="Shank E.A."/>
            <person name="Bowers A."/>
        </authorList>
    </citation>
    <scope>NUCLEOTIDE SEQUENCE [LARGE SCALE GENOMIC DNA]</scope>
    <source>
        <strain evidence="1 2">AFS002368</strain>
    </source>
</reference>
<gene>
    <name evidence="1" type="ORF">CN491_24345</name>
</gene>
<dbReference type="AlphaFoldDB" id="A0A2A8LI14"/>